<feature type="transmembrane region" description="Helical" evidence="4">
    <location>
        <begin position="66"/>
        <end position="89"/>
    </location>
</feature>
<dbReference type="NCBIfam" id="TIGR03064">
    <property type="entry name" value="sortase_srtB"/>
    <property type="match status" value="1"/>
</dbReference>
<comment type="caution">
    <text evidence="5">The sequence shown here is derived from an EMBL/GenBank/DDBJ whole genome shotgun (WGS) entry which is preliminary data.</text>
</comment>
<organism evidence="5 6">
    <name type="scientific">Atopobium deltae</name>
    <dbReference type="NCBI Taxonomy" id="1393034"/>
    <lineage>
        <taxon>Bacteria</taxon>
        <taxon>Bacillati</taxon>
        <taxon>Actinomycetota</taxon>
        <taxon>Coriobacteriia</taxon>
        <taxon>Coriobacteriales</taxon>
        <taxon>Atopobiaceae</taxon>
        <taxon>Atopobium</taxon>
    </lineage>
</organism>
<keyword evidence="4" id="KW-0812">Transmembrane</keyword>
<dbReference type="Proteomes" id="UP000070675">
    <property type="component" value="Unassembled WGS sequence"/>
</dbReference>
<keyword evidence="4" id="KW-1133">Transmembrane helix</keyword>
<protein>
    <submittedName>
        <fullName evidence="5">Sortase, SrtB family</fullName>
    </submittedName>
</protein>
<keyword evidence="1" id="KW-0378">Hydrolase</keyword>
<dbReference type="InterPro" id="IPR023365">
    <property type="entry name" value="Sortase_dom-sf"/>
</dbReference>
<gene>
    <name evidence="5" type="ORF">HMPREF3192_00845</name>
</gene>
<feature type="compositionally biased region" description="Polar residues" evidence="3">
    <location>
        <begin position="22"/>
        <end position="31"/>
    </location>
</feature>
<reference evidence="6" key="1">
    <citation type="submission" date="2016-01" db="EMBL/GenBank/DDBJ databases">
        <authorList>
            <person name="Mitreva M."/>
            <person name="Pepin K.H."/>
            <person name="Mihindukulasuriya K.A."/>
            <person name="Fulton R."/>
            <person name="Fronick C."/>
            <person name="O'Laughlin M."/>
            <person name="Miner T."/>
            <person name="Herter B."/>
            <person name="Rosa B.A."/>
            <person name="Cordes M."/>
            <person name="Tomlinson C."/>
            <person name="Wollam A."/>
            <person name="Palsikar V.B."/>
            <person name="Mardis E.R."/>
            <person name="Wilson R.K."/>
        </authorList>
    </citation>
    <scope>NUCLEOTIDE SEQUENCE [LARGE SCALE GENOMIC DNA]</scope>
    <source>
        <strain evidence="6">DNF00019</strain>
    </source>
</reference>
<dbReference type="GO" id="GO:0016787">
    <property type="term" value="F:hydrolase activity"/>
    <property type="evidence" value="ECO:0007669"/>
    <property type="project" value="UniProtKB-KW"/>
</dbReference>
<evidence type="ECO:0000313" key="5">
    <source>
        <dbReference type="EMBL" id="KXB34406.1"/>
    </source>
</evidence>
<keyword evidence="6" id="KW-1185">Reference proteome</keyword>
<dbReference type="RefSeq" id="WP_082715628.1">
    <property type="nucleotide sequence ID" value="NZ_KQ959495.1"/>
</dbReference>
<sequence>MARHFESDPNESTALRFEQRGAQASAQTGAPASQLGAKQNAYLSGDLGKDSSKGAGKRPGKKKRSISSIISNLMLVIGIVLLAVAGFMWGKAQWDYHEQDKTNQKLATYAQLPEKGGPPKVDWKGLKAVNKDVVGWIQVPHTVINYPVYQGASNDTYLNTTAEGVHGVGGQIFLDYENKKPGMLDQQTLIYGHHLKNGTMFKQIADMDKQEFFNSIDTLWYVTETGIYELEPLFLYYTTGEDTTVRQFNFENEEAFQNFLKEKLAKAQTKRKDAEKLLPSVKHVLSLGTCDYIEGYGRTILVCAIKSEVHPS</sequence>
<evidence type="ECO:0000313" key="6">
    <source>
        <dbReference type="Proteomes" id="UP000070675"/>
    </source>
</evidence>
<feature type="region of interest" description="Disordered" evidence="3">
    <location>
        <begin position="1"/>
        <end position="62"/>
    </location>
</feature>
<feature type="active site" description="Acyl-thioester intermediate" evidence="2">
    <location>
        <position position="290"/>
    </location>
</feature>
<dbReference type="PATRIC" id="fig|1393034.3.peg.815"/>
<dbReference type="STRING" id="1393034.HMPREF3192_00845"/>
<keyword evidence="4" id="KW-0472">Membrane</keyword>
<dbReference type="EMBL" id="LSCR01000015">
    <property type="protein sequence ID" value="KXB34406.1"/>
    <property type="molecule type" value="Genomic_DNA"/>
</dbReference>
<dbReference type="Pfam" id="PF04203">
    <property type="entry name" value="Sortase"/>
    <property type="match status" value="1"/>
</dbReference>
<dbReference type="InterPro" id="IPR009835">
    <property type="entry name" value="SrtB"/>
</dbReference>
<dbReference type="SUPFAM" id="SSF63817">
    <property type="entry name" value="Sortase"/>
    <property type="match status" value="1"/>
</dbReference>
<accession>A0A133XU04</accession>
<feature type="active site" description="Proton donor/acceptor" evidence="2">
    <location>
        <position position="193"/>
    </location>
</feature>
<dbReference type="InterPro" id="IPR005754">
    <property type="entry name" value="Sortase"/>
</dbReference>
<evidence type="ECO:0000256" key="3">
    <source>
        <dbReference type="SAM" id="MobiDB-lite"/>
    </source>
</evidence>
<dbReference type="AlphaFoldDB" id="A0A133XU04"/>
<evidence type="ECO:0000256" key="2">
    <source>
        <dbReference type="PIRSR" id="PIRSR605754-1"/>
    </source>
</evidence>
<dbReference type="Gene3D" id="2.40.260.10">
    <property type="entry name" value="Sortase"/>
    <property type="match status" value="1"/>
</dbReference>
<proteinExistence type="predicted"/>
<dbReference type="OrthoDB" id="3172795at2"/>
<name>A0A133XU04_9ACTN</name>
<dbReference type="CDD" id="cd05826">
    <property type="entry name" value="Sortase_B"/>
    <property type="match status" value="1"/>
</dbReference>
<evidence type="ECO:0000256" key="1">
    <source>
        <dbReference type="ARBA" id="ARBA00022801"/>
    </source>
</evidence>
<evidence type="ECO:0000256" key="4">
    <source>
        <dbReference type="SAM" id="Phobius"/>
    </source>
</evidence>